<reference evidence="2 3" key="1">
    <citation type="submission" date="2015-09" db="EMBL/GenBank/DDBJ databases">
        <authorList>
            <consortium name="Pathogen Informatics"/>
        </authorList>
    </citation>
    <scope>NUCLEOTIDE SEQUENCE [LARGE SCALE GENOMIC DNA]</scope>
    <source>
        <strain evidence="2 3">2789STDY5834889</strain>
    </source>
</reference>
<protein>
    <submittedName>
        <fullName evidence="2">Uncharacterized protein</fullName>
    </submittedName>
</protein>
<accession>A0A174ZAD4</accession>
<evidence type="ECO:0000313" key="2">
    <source>
        <dbReference type="EMBL" id="CUQ82807.1"/>
    </source>
</evidence>
<keyword evidence="1" id="KW-0472">Membrane</keyword>
<dbReference type="Proteomes" id="UP000078383">
    <property type="component" value="Unassembled WGS sequence"/>
</dbReference>
<feature type="transmembrane region" description="Helical" evidence="1">
    <location>
        <begin position="35"/>
        <end position="55"/>
    </location>
</feature>
<gene>
    <name evidence="2" type="ORF">ERS852502_00594</name>
</gene>
<sequence>MSIFLITYLVIGFNGTLYSLPMNKNVSEKARMIGLIVLILIMLGQYFCTFILAFSDIEYFDEKMRIKKEISDMDECIKLIITIVWGRGCNNSII</sequence>
<organism evidence="2 3">
    <name type="scientific">[Ruminococcus] torques</name>
    <dbReference type="NCBI Taxonomy" id="33039"/>
    <lineage>
        <taxon>Bacteria</taxon>
        <taxon>Bacillati</taxon>
        <taxon>Bacillota</taxon>
        <taxon>Clostridia</taxon>
        <taxon>Lachnospirales</taxon>
        <taxon>Lachnospiraceae</taxon>
        <taxon>Mediterraneibacter</taxon>
    </lineage>
</organism>
<keyword evidence="1" id="KW-1133">Transmembrane helix</keyword>
<keyword evidence="1" id="KW-0812">Transmembrane</keyword>
<name>A0A174ZAD4_9FIRM</name>
<proteinExistence type="predicted"/>
<evidence type="ECO:0000313" key="3">
    <source>
        <dbReference type="Proteomes" id="UP000078383"/>
    </source>
</evidence>
<dbReference type="EMBL" id="CZBX01000002">
    <property type="protein sequence ID" value="CUQ82807.1"/>
    <property type="molecule type" value="Genomic_DNA"/>
</dbReference>
<evidence type="ECO:0000256" key="1">
    <source>
        <dbReference type="SAM" id="Phobius"/>
    </source>
</evidence>
<dbReference type="AlphaFoldDB" id="A0A174ZAD4"/>